<dbReference type="EMBL" id="LUCM01001473">
    <property type="protein sequence ID" value="KAA0198814.1"/>
    <property type="molecule type" value="Genomic_DNA"/>
</dbReference>
<evidence type="ECO:0000313" key="3">
    <source>
        <dbReference type="Proteomes" id="UP000728185"/>
    </source>
</evidence>
<evidence type="ECO:0000313" key="2">
    <source>
        <dbReference type="EMBL" id="KAA0198814.1"/>
    </source>
</evidence>
<protein>
    <submittedName>
        <fullName evidence="2">Uncharacterized protein</fullName>
    </submittedName>
</protein>
<proteinExistence type="predicted"/>
<accession>A0A8E0S169</accession>
<reference evidence="2" key="1">
    <citation type="submission" date="2019-05" db="EMBL/GenBank/DDBJ databases">
        <title>Annotation for the trematode Fasciolopsis buski.</title>
        <authorList>
            <person name="Choi Y.-J."/>
        </authorList>
    </citation>
    <scope>NUCLEOTIDE SEQUENCE</scope>
    <source>
        <strain evidence="2">HT</strain>
        <tissue evidence="2">Whole worm</tissue>
    </source>
</reference>
<feature type="coiled-coil region" evidence="1">
    <location>
        <begin position="41"/>
        <end position="93"/>
    </location>
</feature>
<keyword evidence="3" id="KW-1185">Reference proteome</keyword>
<keyword evidence="1" id="KW-0175">Coiled coil</keyword>
<dbReference type="Proteomes" id="UP000728185">
    <property type="component" value="Unassembled WGS sequence"/>
</dbReference>
<sequence>MLQRYHGRSNPPEQSELFSLALTVSLDSFVTSNWALLSAQKRSAESALVELQNEHDRKIKQLHMDKMNLESEKMQLEQNANVLKVKNECLLQEKEQTSTRLQYSEKQFSSRIGDVLKACNNVESSLTSVSFFSLWYAGTAKILSYWVQAFISPGKLAGVLRVYIYIYCINLIAELGASKP</sequence>
<comment type="caution">
    <text evidence="2">The sequence shown here is derived from an EMBL/GenBank/DDBJ whole genome shotgun (WGS) entry which is preliminary data.</text>
</comment>
<dbReference type="AlphaFoldDB" id="A0A8E0S169"/>
<name>A0A8E0S169_9TREM</name>
<organism evidence="2 3">
    <name type="scientific">Fasciolopsis buskii</name>
    <dbReference type="NCBI Taxonomy" id="27845"/>
    <lineage>
        <taxon>Eukaryota</taxon>
        <taxon>Metazoa</taxon>
        <taxon>Spiralia</taxon>
        <taxon>Lophotrochozoa</taxon>
        <taxon>Platyhelminthes</taxon>
        <taxon>Trematoda</taxon>
        <taxon>Digenea</taxon>
        <taxon>Plagiorchiida</taxon>
        <taxon>Echinostomata</taxon>
        <taxon>Echinostomatoidea</taxon>
        <taxon>Fasciolidae</taxon>
        <taxon>Fasciolopsis</taxon>
    </lineage>
</organism>
<gene>
    <name evidence="2" type="ORF">FBUS_07600</name>
</gene>
<dbReference type="OrthoDB" id="10405044at2759"/>
<evidence type="ECO:0000256" key="1">
    <source>
        <dbReference type="SAM" id="Coils"/>
    </source>
</evidence>